<feature type="domain" description="Alpha-L-rhamnosidase six-hairpin glycosidase" evidence="6">
    <location>
        <begin position="324"/>
        <end position="647"/>
    </location>
</feature>
<organism evidence="8 9">
    <name type="scientific">Oligosphaera ethanolica</name>
    <dbReference type="NCBI Taxonomy" id="760260"/>
    <lineage>
        <taxon>Bacteria</taxon>
        <taxon>Pseudomonadati</taxon>
        <taxon>Lentisphaerota</taxon>
        <taxon>Oligosphaeria</taxon>
        <taxon>Oligosphaerales</taxon>
        <taxon>Oligosphaeraceae</taxon>
        <taxon>Oligosphaera</taxon>
    </lineage>
</organism>
<sequence>MKRTWHGYWINGSNGTCNYNAPVGPAPYLRKTFACATVPKKAVVYLCGLGWHELYVNGQKVDDRVLAPVVTQYDRRASFIDYDVTALLRPGKNALVVLLGNGWYNCHTHEVWCFDKAPWRDFPKLLCDVEIDGRVAVSSNASWKTIASPVTFDGLRNGEFYDAAKEIPGFADPDFDDSAWRAARQCNPPGGLIVREDLEPCKVMRRIDAAGSTTLADGAVVYDFALNMAGHCDITVSGPAGAEVALQYSERVADNGDIDRENIAKFVKEGVFQEDHYRLKGQGEESWSPRFTYHGFRYVKVILSGGAKLSAIRACMVHNAFAGAGAFACSHDVANQLQAMTQQSFLSNFVGIPTDCPHREKNGWTGDAQLATETGLWNYDVRRAFTHFVQLLADTQRPSGQLPGIAPTGGWGFNWGSGPAWDTLLFEYPWRLYLFCGDTATISRHYGAMKLYLDYCQGMSEGNLVRFGLGDWCPFDKDHMAPVELTSSAYYFYDATLMAEFARILGRGDEATQYQTLAGRIRSAINAKFHRGDGIYAGGEWTSLATALYFGLAPDAERGKIAAALAEKVRANAHKVDFGILGAKYVPRVLADNGYADDAFKLLTQTDFPGWGHWAKLGETTLWESWAGGSSRNHIMFGDLSAWFYQYLGGISPTKEGPGCKHVLIRPCFVRDLDWVKVSHECLRGTFHSEWKREHGIIRCRFVIPASCTADIVLPGLEAMHNVSGEQAVDLPENQE</sequence>
<dbReference type="InterPro" id="IPR013737">
    <property type="entry name" value="Bac_rhamnosid_N"/>
</dbReference>
<evidence type="ECO:0000256" key="2">
    <source>
        <dbReference type="ARBA" id="ARBA00012652"/>
    </source>
</evidence>
<comment type="catalytic activity">
    <reaction evidence="1">
        <text>Hydrolysis of terminal non-reducing alpha-L-rhamnose residues in alpha-L-rhamnosides.</text>
        <dbReference type="EC" id="3.2.1.40"/>
    </reaction>
</comment>
<dbReference type="InterPro" id="IPR008902">
    <property type="entry name" value="Rhamnosid_concanavalin"/>
</dbReference>
<proteinExistence type="predicted"/>
<evidence type="ECO:0000259" key="5">
    <source>
        <dbReference type="Pfam" id="PF08531"/>
    </source>
</evidence>
<dbReference type="InterPro" id="IPR016007">
    <property type="entry name" value="Alpha_rhamnosid"/>
</dbReference>
<evidence type="ECO:0000256" key="1">
    <source>
        <dbReference type="ARBA" id="ARBA00001445"/>
    </source>
</evidence>
<evidence type="ECO:0000259" key="4">
    <source>
        <dbReference type="Pfam" id="PF05592"/>
    </source>
</evidence>
<evidence type="ECO:0000313" key="8">
    <source>
        <dbReference type="EMBL" id="MDQ0288084.1"/>
    </source>
</evidence>
<dbReference type="SUPFAM" id="SSF48208">
    <property type="entry name" value="Six-hairpin glycosidases"/>
    <property type="match status" value="1"/>
</dbReference>
<dbReference type="Gene3D" id="2.60.420.10">
    <property type="entry name" value="Maltose phosphorylase, domain 3"/>
    <property type="match status" value="1"/>
</dbReference>
<keyword evidence="9" id="KW-1185">Reference proteome</keyword>
<dbReference type="EMBL" id="JAUSVL010000001">
    <property type="protein sequence ID" value="MDQ0288084.1"/>
    <property type="molecule type" value="Genomic_DNA"/>
</dbReference>
<keyword evidence="3 8" id="KW-0378">Hydrolase</keyword>
<dbReference type="AlphaFoldDB" id="A0AAE4ALB1"/>
<accession>A0AAE4ALB1</accession>
<name>A0AAE4ALB1_9BACT</name>
<protein>
    <recommendedName>
        <fullName evidence="2">alpha-L-rhamnosidase</fullName>
        <ecNumber evidence="2">3.2.1.40</ecNumber>
    </recommendedName>
</protein>
<gene>
    <name evidence="8" type="ORF">J3R75_000191</name>
</gene>
<dbReference type="Pfam" id="PF08531">
    <property type="entry name" value="Bac_rhamnosid_N"/>
    <property type="match status" value="1"/>
</dbReference>
<feature type="domain" description="Alpha-L-rhamnosidase concanavalin-like" evidence="4">
    <location>
        <begin position="214"/>
        <end position="304"/>
    </location>
</feature>
<dbReference type="EC" id="3.2.1.40" evidence="2"/>
<dbReference type="Pfam" id="PF05592">
    <property type="entry name" value="Bac_rhamnosid"/>
    <property type="match status" value="1"/>
</dbReference>
<keyword evidence="8" id="KW-0326">Glycosidase</keyword>
<dbReference type="Pfam" id="PF17390">
    <property type="entry name" value="Bac_rhamnosid_C"/>
    <property type="match status" value="1"/>
</dbReference>
<evidence type="ECO:0000313" key="9">
    <source>
        <dbReference type="Proteomes" id="UP001238163"/>
    </source>
</evidence>
<comment type="caution">
    <text evidence="8">The sequence shown here is derived from an EMBL/GenBank/DDBJ whole genome shotgun (WGS) entry which is preliminary data.</text>
</comment>
<dbReference type="RefSeq" id="WP_307259255.1">
    <property type="nucleotide sequence ID" value="NZ_JAUSVL010000001.1"/>
</dbReference>
<dbReference type="PANTHER" id="PTHR33307">
    <property type="entry name" value="ALPHA-RHAMNOSIDASE (EUROFUNG)"/>
    <property type="match status" value="1"/>
</dbReference>
<dbReference type="InterPro" id="IPR012341">
    <property type="entry name" value="6hp_glycosidase-like_sf"/>
</dbReference>
<feature type="domain" description="Alpha-L-rhamnosidase C-terminal" evidence="7">
    <location>
        <begin position="650"/>
        <end position="724"/>
    </location>
</feature>
<dbReference type="InterPro" id="IPR035396">
    <property type="entry name" value="Bac_rhamnosid6H"/>
</dbReference>
<reference evidence="8" key="1">
    <citation type="submission" date="2023-07" db="EMBL/GenBank/DDBJ databases">
        <title>Genomic Encyclopedia of Type Strains, Phase IV (KMG-IV): sequencing the most valuable type-strain genomes for metagenomic binning, comparative biology and taxonomic classification.</title>
        <authorList>
            <person name="Goeker M."/>
        </authorList>
    </citation>
    <scope>NUCLEOTIDE SEQUENCE</scope>
    <source>
        <strain evidence="8">DSM 24202</strain>
    </source>
</reference>
<dbReference type="GO" id="GO:0005975">
    <property type="term" value="P:carbohydrate metabolic process"/>
    <property type="evidence" value="ECO:0007669"/>
    <property type="project" value="InterPro"/>
</dbReference>
<dbReference type="InterPro" id="IPR008928">
    <property type="entry name" value="6-hairpin_glycosidase_sf"/>
</dbReference>
<dbReference type="Gene3D" id="1.50.10.10">
    <property type="match status" value="1"/>
</dbReference>
<dbReference type="InterPro" id="IPR035398">
    <property type="entry name" value="Bac_rhamnosid_C"/>
</dbReference>
<evidence type="ECO:0000259" key="6">
    <source>
        <dbReference type="Pfam" id="PF17389"/>
    </source>
</evidence>
<dbReference type="Pfam" id="PF17389">
    <property type="entry name" value="Bac_rhamnosid6H"/>
    <property type="match status" value="1"/>
</dbReference>
<evidence type="ECO:0000256" key="3">
    <source>
        <dbReference type="ARBA" id="ARBA00022801"/>
    </source>
</evidence>
<dbReference type="Gene3D" id="2.60.120.260">
    <property type="entry name" value="Galactose-binding domain-like"/>
    <property type="match status" value="2"/>
</dbReference>
<evidence type="ECO:0000259" key="7">
    <source>
        <dbReference type="Pfam" id="PF17390"/>
    </source>
</evidence>
<dbReference type="Proteomes" id="UP001238163">
    <property type="component" value="Unassembled WGS sequence"/>
</dbReference>
<feature type="domain" description="Bacterial alpha-L-rhamnosidase N-terminal" evidence="5">
    <location>
        <begin position="39"/>
        <end position="204"/>
    </location>
</feature>
<dbReference type="GO" id="GO:0030596">
    <property type="term" value="F:alpha-L-rhamnosidase activity"/>
    <property type="evidence" value="ECO:0007669"/>
    <property type="project" value="UniProtKB-EC"/>
</dbReference>
<dbReference type="PANTHER" id="PTHR33307:SF6">
    <property type="entry name" value="ALPHA-RHAMNOSIDASE (EUROFUNG)-RELATED"/>
    <property type="match status" value="1"/>
</dbReference>